<evidence type="ECO:0000313" key="2">
    <source>
        <dbReference type="Proteomes" id="UP001501417"/>
    </source>
</evidence>
<accession>A0ABP8F8G1</accession>
<name>A0ABP8F8G1_9MYCO</name>
<dbReference type="EMBL" id="BAABGF010000055">
    <property type="protein sequence ID" value="GAA4297593.1"/>
    <property type="molecule type" value="Genomic_DNA"/>
</dbReference>
<sequence length="67" mass="7439">MGYPDDLAEPRRVTVFGLAFQRSTGEIVNPYVHVESDPDNPLTLADTDELIAVLGEVRDKLRNLSDP</sequence>
<protein>
    <submittedName>
        <fullName evidence="1">Uncharacterized protein</fullName>
    </submittedName>
</protein>
<dbReference type="Proteomes" id="UP001501417">
    <property type="component" value="Unassembled WGS sequence"/>
</dbReference>
<proteinExistence type="predicted"/>
<gene>
    <name evidence="1" type="ORF">GCM10023161_49800</name>
</gene>
<comment type="caution">
    <text evidence="1">The sequence shown here is derived from an EMBL/GenBank/DDBJ whole genome shotgun (WGS) entry which is preliminary data.</text>
</comment>
<keyword evidence="2" id="KW-1185">Reference proteome</keyword>
<evidence type="ECO:0000313" key="1">
    <source>
        <dbReference type="EMBL" id="GAA4297593.1"/>
    </source>
</evidence>
<dbReference type="RefSeq" id="WP_264036813.1">
    <property type="nucleotide sequence ID" value="NZ_BAABGF010000055.1"/>
</dbReference>
<organism evidence="1 2">
    <name type="scientific">Mycobacterium paraffinicum</name>
    <dbReference type="NCBI Taxonomy" id="53378"/>
    <lineage>
        <taxon>Bacteria</taxon>
        <taxon>Bacillati</taxon>
        <taxon>Actinomycetota</taxon>
        <taxon>Actinomycetes</taxon>
        <taxon>Mycobacteriales</taxon>
        <taxon>Mycobacteriaceae</taxon>
        <taxon>Mycobacterium</taxon>
    </lineage>
</organism>
<reference evidence="2" key="1">
    <citation type="journal article" date="2019" name="Int. J. Syst. Evol. Microbiol.">
        <title>The Global Catalogue of Microorganisms (GCM) 10K type strain sequencing project: providing services to taxonomists for standard genome sequencing and annotation.</title>
        <authorList>
            <consortium name="The Broad Institute Genomics Platform"/>
            <consortium name="The Broad Institute Genome Sequencing Center for Infectious Disease"/>
            <person name="Wu L."/>
            <person name="Ma J."/>
        </authorList>
    </citation>
    <scope>NUCLEOTIDE SEQUENCE [LARGE SCALE GENOMIC DNA]</scope>
    <source>
        <strain evidence="2">JCM 17782</strain>
    </source>
</reference>